<evidence type="ECO:0000313" key="2">
    <source>
        <dbReference type="Proteomes" id="UP000018837"/>
    </source>
</evidence>
<comment type="caution">
    <text evidence="1">The sequence shown here is derived from an EMBL/GenBank/DDBJ whole genome shotgun (WGS) entry which is preliminary data.</text>
</comment>
<accession>W2C3U7</accession>
<reference evidence="1 2" key="1">
    <citation type="submission" date="2013-11" db="EMBL/GenBank/DDBJ databases">
        <title>Single cell genomics of uncultured Tannerella BU063 (oral taxon 286).</title>
        <authorList>
            <person name="Beall C.J."/>
            <person name="Campbell A.G."/>
            <person name="Griffen A.L."/>
            <person name="Podar M."/>
            <person name="Leys E.J."/>
        </authorList>
    </citation>
    <scope>NUCLEOTIDE SEQUENCE [LARGE SCALE GENOMIC DNA]</scope>
    <source>
        <strain evidence="1">Cell 2</strain>
    </source>
</reference>
<sequence>MQRYRWKSFFVQLSLIGNKKMNVGLKVENYLLYL</sequence>
<name>W2C3U7_9BACT</name>
<gene>
    <name evidence="1" type="ORF">N425_07485</name>
</gene>
<organism evidence="1 2">
    <name type="scientific">Tannerella sp. oral taxon BU063 isolate Cell 2</name>
    <dbReference type="NCBI Taxonomy" id="1411148"/>
    <lineage>
        <taxon>Bacteria</taxon>
        <taxon>Pseudomonadati</taxon>
        <taxon>Bacteroidota</taxon>
        <taxon>Bacteroidia</taxon>
        <taxon>Bacteroidales</taxon>
        <taxon>Tannerellaceae</taxon>
        <taxon>Tannerella</taxon>
    </lineage>
</organism>
<dbReference type="AlphaFoldDB" id="W2C3U7"/>
<dbReference type="EMBL" id="AYUF01000429">
    <property type="protein sequence ID" value="ETK01889.1"/>
    <property type="molecule type" value="Genomic_DNA"/>
</dbReference>
<proteinExistence type="predicted"/>
<dbReference type="Proteomes" id="UP000018837">
    <property type="component" value="Unassembled WGS sequence"/>
</dbReference>
<evidence type="ECO:0000313" key="1">
    <source>
        <dbReference type="EMBL" id="ETK01889.1"/>
    </source>
</evidence>
<protein>
    <submittedName>
        <fullName evidence="1">Uncharacterized protein</fullName>
    </submittedName>
</protein>